<protein>
    <submittedName>
        <fullName evidence="2">Uncharacterized protein</fullName>
    </submittedName>
</protein>
<dbReference type="EMBL" id="CP045901">
    <property type="protein sequence ID" value="QQP37134.1"/>
    <property type="molecule type" value="Genomic_DNA"/>
</dbReference>
<dbReference type="Proteomes" id="UP000595437">
    <property type="component" value="Chromosome 12"/>
</dbReference>
<keyword evidence="3" id="KW-1185">Reference proteome</keyword>
<feature type="non-terminal residue" evidence="2">
    <location>
        <position position="59"/>
    </location>
</feature>
<proteinExistence type="predicted"/>
<accession>A0A7T8JWL0</accession>
<evidence type="ECO:0000256" key="1">
    <source>
        <dbReference type="SAM" id="SignalP"/>
    </source>
</evidence>
<reference evidence="3" key="1">
    <citation type="submission" date="2021-01" db="EMBL/GenBank/DDBJ databases">
        <title>Caligus Genome Assembly.</title>
        <authorList>
            <person name="Gallardo-Escarate C."/>
        </authorList>
    </citation>
    <scope>NUCLEOTIDE SEQUENCE [LARGE SCALE GENOMIC DNA]</scope>
</reference>
<gene>
    <name evidence="2" type="ORF">FKW44_017318</name>
</gene>
<name>A0A7T8JWL0_CALRO</name>
<dbReference type="AlphaFoldDB" id="A0A7T8JWL0"/>
<sequence>SFLLLALAVNIFTSVAIANPRPKAKPQKAEEEYYYSEYGEEYDGDEYYYDNYKDYATDS</sequence>
<feature type="non-terminal residue" evidence="2">
    <location>
        <position position="1"/>
    </location>
</feature>
<keyword evidence="1" id="KW-0732">Signal</keyword>
<feature type="chain" id="PRO_5030543242" evidence="1">
    <location>
        <begin position="19"/>
        <end position="59"/>
    </location>
</feature>
<evidence type="ECO:0000313" key="2">
    <source>
        <dbReference type="EMBL" id="QQP37134.1"/>
    </source>
</evidence>
<feature type="signal peptide" evidence="1">
    <location>
        <begin position="1"/>
        <end position="18"/>
    </location>
</feature>
<organism evidence="2 3">
    <name type="scientific">Caligus rogercresseyi</name>
    <name type="common">Sea louse</name>
    <dbReference type="NCBI Taxonomy" id="217165"/>
    <lineage>
        <taxon>Eukaryota</taxon>
        <taxon>Metazoa</taxon>
        <taxon>Ecdysozoa</taxon>
        <taxon>Arthropoda</taxon>
        <taxon>Crustacea</taxon>
        <taxon>Multicrustacea</taxon>
        <taxon>Hexanauplia</taxon>
        <taxon>Copepoda</taxon>
        <taxon>Siphonostomatoida</taxon>
        <taxon>Caligidae</taxon>
        <taxon>Caligus</taxon>
    </lineage>
</organism>
<evidence type="ECO:0000313" key="3">
    <source>
        <dbReference type="Proteomes" id="UP000595437"/>
    </source>
</evidence>